<dbReference type="EMBL" id="JH993966">
    <property type="protein sequence ID" value="ELQ75395.1"/>
    <property type="molecule type" value="Genomic_DNA"/>
</dbReference>
<gene>
    <name evidence="1" type="ORF">THOM_1693</name>
</gene>
<dbReference type="EC" id="2.1.1.43" evidence="1"/>
<keyword evidence="1" id="KW-0808">Transferase</keyword>
<dbReference type="AlphaFoldDB" id="L7JVR5"/>
<proteinExistence type="predicted"/>
<name>L7JVR5_TRAHO</name>
<dbReference type="GO" id="GO:0008168">
    <property type="term" value="F:methyltransferase activity"/>
    <property type="evidence" value="ECO:0007669"/>
    <property type="project" value="UniProtKB-KW"/>
</dbReference>
<keyword evidence="1" id="KW-0489">Methyltransferase</keyword>
<dbReference type="VEuPathDB" id="MicrosporidiaDB:THOM_1693"/>
<dbReference type="OrthoDB" id="2188027at2759"/>
<dbReference type="Gene3D" id="2.170.270.10">
    <property type="entry name" value="SET domain"/>
    <property type="match status" value="1"/>
</dbReference>
<dbReference type="InParanoid" id="L7JVR5"/>
<accession>L7JVR5</accession>
<evidence type="ECO:0000313" key="1">
    <source>
        <dbReference type="EMBL" id="ELQ75395.1"/>
    </source>
</evidence>
<dbReference type="InterPro" id="IPR046341">
    <property type="entry name" value="SET_dom_sf"/>
</dbReference>
<dbReference type="Proteomes" id="UP000011185">
    <property type="component" value="Unassembled WGS sequence"/>
</dbReference>
<sequence>MWSISDKAFVYLNGLNIMEYSNLSEYAYKNVIRKEAKARGFHKKQRWNKSLLAGEKCGFNTIICELKGHIMLKDELEQPKDGTVYFDPKLNIAIAFDQQNEINLAKRKCRNNVKIRIARNKEIVFKKSLNGFVRTGNYKVLLIATQNISKDEELFLSPMDFKRYNGEKDACSCAKEDYCLYPTAK</sequence>
<dbReference type="HOGENOM" id="CLU_1462334_0_0_1"/>
<keyword evidence="2" id="KW-1185">Reference proteome</keyword>
<protein>
    <submittedName>
        <fullName evidence="1">Histone-lysine N-methyltransferase</fullName>
        <ecNumber evidence="1">2.1.1.43</ecNumber>
    </submittedName>
</protein>
<dbReference type="OMA" id="CGFNTII"/>
<evidence type="ECO:0000313" key="2">
    <source>
        <dbReference type="Proteomes" id="UP000011185"/>
    </source>
</evidence>
<reference evidence="1 2" key="1">
    <citation type="journal article" date="2012" name="PLoS Pathog.">
        <title>The genome of the obligate intracellular parasite Trachipleistophora hominis: new insights into microsporidian genome dynamics and reductive evolution.</title>
        <authorList>
            <person name="Heinz E."/>
            <person name="Williams T.A."/>
            <person name="Nakjang S."/>
            <person name="Noel C.J."/>
            <person name="Swan D.C."/>
            <person name="Goldberg A.V."/>
            <person name="Harris S.R."/>
            <person name="Weinmaier T."/>
            <person name="Markert S."/>
            <person name="Becher D."/>
            <person name="Bernhardt J."/>
            <person name="Dagan T."/>
            <person name="Hacker C."/>
            <person name="Lucocq J.M."/>
            <person name="Schweder T."/>
            <person name="Rattei T."/>
            <person name="Hall N."/>
            <person name="Hirt R.P."/>
            <person name="Embley T.M."/>
        </authorList>
    </citation>
    <scope>NUCLEOTIDE SEQUENCE [LARGE SCALE GENOMIC DNA]</scope>
</reference>
<organism evidence="1 2">
    <name type="scientific">Trachipleistophora hominis</name>
    <name type="common">Microsporidian parasite</name>
    <dbReference type="NCBI Taxonomy" id="72359"/>
    <lineage>
        <taxon>Eukaryota</taxon>
        <taxon>Fungi</taxon>
        <taxon>Fungi incertae sedis</taxon>
        <taxon>Microsporidia</taxon>
        <taxon>Pleistophoridae</taxon>
        <taxon>Trachipleistophora</taxon>
    </lineage>
</organism>
<dbReference type="GO" id="GO:0032259">
    <property type="term" value="P:methylation"/>
    <property type="evidence" value="ECO:0007669"/>
    <property type="project" value="UniProtKB-KW"/>
</dbReference>